<dbReference type="InterPro" id="IPR036388">
    <property type="entry name" value="WH-like_DNA-bd_sf"/>
</dbReference>
<evidence type="ECO:0000313" key="3">
    <source>
        <dbReference type="EMBL" id="AII86130.1"/>
    </source>
</evidence>
<sequence length="342" mass="38875">MTTIRYPWETPPENGEMIEIAEGVHWLRLPLPMKLDHVNIYVLDDGDGWTLIDTGMKSRRVQAMWQAVLDGPLRGKPVKRVVATHHHPDHIGFHGWFVEEFGAEYVSTQVAYLMGRMLTMDIQERYTEGQIEFYRRAGMRADLLAARQDERPFNFSDIVHPIPIGFTRIEEGDVIEMGGRSWDVRVDHGHAPDHATFWSRDDNLVLCGDQVIASISSNIGVYPTEPDANPLADWLDSCARLQNFARADHLALPGHKLPFVGMPLRLRQLEENHHGALTRLRADLKTPKTAGEVMMAVFKRQIGDGEYGLGLVEALAHCNYLWHAGEVTRSLHQDGAYRWVMN</sequence>
<dbReference type="GO" id="GO:0017001">
    <property type="term" value="P:antibiotic catabolic process"/>
    <property type="evidence" value="ECO:0007669"/>
    <property type="project" value="UniProtKB-ARBA"/>
</dbReference>
<dbReference type="InterPro" id="IPR036866">
    <property type="entry name" value="RibonucZ/Hydroxyglut_hydro"/>
</dbReference>
<dbReference type="EMBL" id="CP003984">
    <property type="protein sequence ID" value="AII86130.1"/>
    <property type="molecule type" value="Genomic_DNA"/>
</dbReference>
<evidence type="ECO:0000259" key="2">
    <source>
        <dbReference type="SMART" id="SM00849"/>
    </source>
</evidence>
<dbReference type="PANTHER" id="PTHR42951:SF4">
    <property type="entry name" value="ACYL-COENZYME A THIOESTERASE MBLAC2"/>
    <property type="match status" value="1"/>
</dbReference>
<comment type="similarity">
    <text evidence="1">Belongs to the metallo-beta-lactamase superfamily. Class-B beta-lactamase family.</text>
</comment>
<dbReference type="GeneID" id="93367056"/>
<dbReference type="KEGG" id="ptp:RCA23_c05710"/>
<dbReference type="Pfam" id="PF00753">
    <property type="entry name" value="Lactamase_B"/>
    <property type="match status" value="1"/>
</dbReference>
<evidence type="ECO:0000256" key="1">
    <source>
        <dbReference type="ARBA" id="ARBA00005250"/>
    </source>
</evidence>
<dbReference type="PANTHER" id="PTHR42951">
    <property type="entry name" value="METALLO-BETA-LACTAMASE DOMAIN-CONTAINING"/>
    <property type="match status" value="1"/>
</dbReference>
<dbReference type="Proteomes" id="UP000028680">
    <property type="component" value="Chromosome"/>
</dbReference>
<dbReference type="AlphaFoldDB" id="A0AAN0RH69"/>
<accession>A0AAN0RH69</accession>
<feature type="domain" description="Metallo-beta-lactamase" evidence="2">
    <location>
        <begin position="37"/>
        <end position="255"/>
    </location>
</feature>
<keyword evidence="4" id="KW-1185">Reference proteome</keyword>
<dbReference type="InterPro" id="IPR048933">
    <property type="entry name" value="B_lactamase-like_C"/>
</dbReference>
<proteinExistence type="inferred from homology"/>
<reference evidence="3 4" key="1">
    <citation type="journal article" date="2014" name="ISME J.">
        <title>Adaptation of an abundant Roseobacter RCA organism to pelagic systems revealed by genomic and transcriptomic analyses.</title>
        <authorList>
            <person name="Voget S."/>
            <person name="Wemheuer B."/>
            <person name="Brinkhoff T."/>
            <person name="Vollmers J."/>
            <person name="Dietrich S."/>
            <person name="Giebel H.A."/>
            <person name="Beardsley C."/>
            <person name="Sardemann C."/>
            <person name="Bakenhus I."/>
            <person name="Billerbeck S."/>
            <person name="Daniel R."/>
            <person name="Simon M."/>
        </authorList>
    </citation>
    <scope>NUCLEOTIDE SEQUENCE [LARGE SCALE GENOMIC DNA]</scope>
    <source>
        <strain evidence="3 4">RCA23</strain>
    </source>
</reference>
<dbReference type="Pfam" id="PF21221">
    <property type="entry name" value="B_lactamase-like_C"/>
    <property type="match status" value="1"/>
</dbReference>
<dbReference type="InterPro" id="IPR050855">
    <property type="entry name" value="NDM-1-like"/>
</dbReference>
<gene>
    <name evidence="3" type="ORF">RCA23_c05710</name>
</gene>
<dbReference type="Gene3D" id="1.10.10.10">
    <property type="entry name" value="Winged helix-like DNA-binding domain superfamily/Winged helix DNA-binding domain"/>
    <property type="match status" value="1"/>
</dbReference>
<evidence type="ECO:0000313" key="4">
    <source>
        <dbReference type="Proteomes" id="UP000028680"/>
    </source>
</evidence>
<dbReference type="Gene3D" id="3.60.15.10">
    <property type="entry name" value="Ribonuclease Z/Hydroxyacylglutathione hydrolase-like"/>
    <property type="match status" value="1"/>
</dbReference>
<protein>
    <submittedName>
        <fullName evidence="3">Metallo-beta-lactamase family protein</fullName>
    </submittedName>
</protein>
<name>A0AAN0RH69_9RHOB</name>
<dbReference type="SMART" id="SM00849">
    <property type="entry name" value="Lactamase_B"/>
    <property type="match status" value="1"/>
</dbReference>
<dbReference type="RefSeq" id="WP_044049000.1">
    <property type="nucleotide sequence ID" value="NZ_CP003984.1"/>
</dbReference>
<dbReference type="InterPro" id="IPR001279">
    <property type="entry name" value="Metallo-B-lactamas"/>
</dbReference>
<dbReference type="SUPFAM" id="SSF56281">
    <property type="entry name" value="Metallo-hydrolase/oxidoreductase"/>
    <property type="match status" value="1"/>
</dbReference>
<organism evidence="3 4">
    <name type="scientific">Planktomarina temperata RCA23</name>
    <dbReference type="NCBI Taxonomy" id="666509"/>
    <lineage>
        <taxon>Bacteria</taxon>
        <taxon>Pseudomonadati</taxon>
        <taxon>Pseudomonadota</taxon>
        <taxon>Alphaproteobacteria</taxon>
        <taxon>Rhodobacterales</taxon>
        <taxon>Paracoccaceae</taxon>
        <taxon>Planktomarina</taxon>
    </lineage>
</organism>